<organism evidence="7 8">
    <name type="scientific">Albidovulum denitrificans</name>
    <dbReference type="NCBI Taxonomy" id="404881"/>
    <lineage>
        <taxon>Bacteria</taxon>
        <taxon>Pseudomonadati</taxon>
        <taxon>Pseudomonadota</taxon>
        <taxon>Alphaproteobacteria</taxon>
        <taxon>Rhodobacterales</taxon>
        <taxon>Paracoccaceae</taxon>
        <taxon>Albidovulum</taxon>
    </lineage>
</organism>
<keyword evidence="2 5" id="KW-0812">Transmembrane</keyword>
<dbReference type="Proteomes" id="UP000238338">
    <property type="component" value="Unassembled WGS sequence"/>
</dbReference>
<dbReference type="GO" id="GO:0016020">
    <property type="term" value="C:membrane"/>
    <property type="evidence" value="ECO:0007669"/>
    <property type="project" value="UniProtKB-SubCell"/>
</dbReference>
<evidence type="ECO:0000259" key="6">
    <source>
        <dbReference type="Pfam" id="PF04893"/>
    </source>
</evidence>
<dbReference type="RefSeq" id="WP_105513023.1">
    <property type="nucleotide sequence ID" value="NZ_PVEP01000001.1"/>
</dbReference>
<dbReference type="AlphaFoldDB" id="A0A2S8SD45"/>
<evidence type="ECO:0000313" key="8">
    <source>
        <dbReference type="Proteomes" id="UP000238338"/>
    </source>
</evidence>
<feature type="transmembrane region" description="Helical" evidence="5">
    <location>
        <begin position="103"/>
        <end position="127"/>
    </location>
</feature>
<protein>
    <submittedName>
        <fullName evidence="7">Yip1-like protein</fullName>
    </submittedName>
</protein>
<feature type="transmembrane region" description="Helical" evidence="5">
    <location>
        <begin position="164"/>
        <end position="188"/>
    </location>
</feature>
<dbReference type="InterPro" id="IPR006977">
    <property type="entry name" value="Yip1_dom"/>
</dbReference>
<evidence type="ECO:0000256" key="5">
    <source>
        <dbReference type="SAM" id="Phobius"/>
    </source>
</evidence>
<feature type="domain" description="Yip1" evidence="6">
    <location>
        <begin position="11"/>
        <end position="180"/>
    </location>
</feature>
<evidence type="ECO:0000256" key="2">
    <source>
        <dbReference type="ARBA" id="ARBA00022692"/>
    </source>
</evidence>
<comment type="subcellular location">
    <subcellularLocation>
        <location evidence="1">Membrane</location>
        <topology evidence="1">Multi-pass membrane protein</topology>
    </subcellularLocation>
</comment>
<keyword evidence="4 5" id="KW-0472">Membrane</keyword>
<name>A0A2S8SD45_9RHOB</name>
<feature type="transmembrane region" description="Helical" evidence="5">
    <location>
        <begin position="133"/>
        <end position="152"/>
    </location>
</feature>
<evidence type="ECO:0000313" key="7">
    <source>
        <dbReference type="EMBL" id="PQV58777.1"/>
    </source>
</evidence>
<feature type="transmembrane region" description="Helical" evidence="5">
    <location>
        <begin position="70"/>
        <end position="91"/>
    </location>
</feature>
<gene>
    <name evidence="7" type="ORF">LX70_00591</name>
</gene>
<sequence length="194" mass="20233">MAGPAATILIQTLRDPQATARWLIAQDVPMSVRWMAALLAAILSMIGLMLAVLISPETEPSIFTALADPWFGLPVQVVSILLLSVVVTVAGRVQGGQGRFADALLLVSWLELVMAIAQALQLVALVILPPLSALISMASLVLFLWLMVHFTAALHGIAALGRVLLALVAGFVAVVVLVAIVAGILGLVPQPTGP</sequence>
<reference evidence="7 8" key="1">
    <citation type="submission" date="2018-02" db="EMBL/GenBank/DDBJ databases">
        <title>Genomic Encyclopedia of Archaeal and Bacterial Type Strains, Phase II (KMG-II): from individual species to whole genera.</title>
        <authorList>
            <person name="Goeker M."/>
        </authorList>
    </citation>
    <scope>NUCLEOTIDE SEQUENCE [LARGE SCALE GENOMIC DNA]</scope>
    <source>
        <strain evidence="7 8">DSM 18921</strain>
    </source>
</reference>
<comment type="caution">
    <text evidence="7">The sequence shown here is derived from an EMBL/GenBank/DDBJ whole genome shotgun (WGS) entry which is preliminary data.</text>
</comment>
<evidence type="ECO:0000256" key="3">
    <source>
        <dbReference type="ARBA" id="ARBA00022989"/>
    </source>
</evidence>
<evidence type="ECO:0000256" key="1">
    <source>
        <dbReference type="ARBA" id="ARBA00004141"/>
    </source>
</evidence>
<dbReference type="Pfam" id="PF04893">
    <property type="entry name" value="Yip1"/>
    <property type="match status" value="1"/>
</dbReference>
<keyword evidence="8" id="KW-1185">Reference proteome</keyword>
<feature type="transmembrane region" description="Helical" evidence="5">
    <location>
        <begin position="34"/>
        <end position="55"/>
    </location>
</feature>
<keyword evidence="3 5" id="KW-1133">Transmembrane helix</keyword>
<evidence type="ECO:0000256" key="4">
    <source>
        <dbReference type="ARBA" id="ARBA00023136"/>
    </source>
</evidence>
<accession>A0A2S8SD45</accession>
<proteinExistence type="predicted"/>
<dbReference type="EMBL" id="PVEP01000001">
    <property type="protein sequence ID" value="PQV58777.1"/>
    <property type="molecule type" value="Genomic_DNA"/>
</dbReference>
<dbReference type="OrthoDB" id="7688451at2"/>